<dbReference type="RefSeq" id="WP_264729624.1">
    <property type="nucleotide sequence ID" value="NZ_JAPDNR010000001.1"/>
</dbReference>
<evidence type="ECO:0000313" key="2">
    <source>
        <dbReference type="Proteomes" id="UP001207742"/>
    </source>
</evidence>
<name>A0ABT3IJX1_9BACT</name>
<organism evidence="1 2">
    <name type="scientific">Chitinophaga nivalis</name>
    <dbReference type="NCBI Taxonomy" id="2991709"/>
    <lineage>
        <taxon>Bacteria</taxon>
        <taxon>Pseudomonadati</taxon>
        <taxon>Bacteroidota</taxon>
        <taxon>Chitinophagia</taxon>
        <taxon>Chitinophagales</taxon>
        <taxon>Chitinophagaceae</taxon>
        <taxon>Chitinophaga</taxon>
    </lineage>
</organism>
<dbReference type="PROSITE" id="PS51257">
    <property type="entry name" value="PROKAR_LIPOPROTEIN"/>
    <property type="match status" value="1"/>
</dbReference>
<keyword evidence="2" id="KW-1185">Reference proteome</keyword>
<sequence>MTHRKTERMFKHIKLNATLLAAALLVGTACNKSQQVVEGDPGFIGNPAAAAPVGYAPAGQLTSTSLGTNGIIQKISYNSRQQPLVITHYAGNFLTDKDSVVYDASGKLLKVLNYTPDFLVNGKFELSGTTTFEWDSKGYISRKKVVSQEGGTLETDDRYTYDATGRLLYVTTKTDPRVTPGTIVTTYSYENKNIKKVTRTNGTEVIARLLVTGFDNRPTFITHPLLPYLLDGADNDVFSEHNAVETKNIVYIKINGKLDSTVTVTKNTFQYNAVNRPVKVSFKSTISSGGNPKPITSSGDLNYTYAK</sequence>
<evidence type="ECO:0000313" key="1">
    <source>
        <dbReference type="EMBL" id="MCW3484105.1"/>
    </source>
</evidence>
<accession>A0ABT3IJX1</accession>
<comment type="caution">
    <text evidence="1">The sequence shown here is derived from an EMBL/GenBank/DDBJ whole genome shotgun (WGS) entry which is preliminary data.</text>
</comment>
<dbReference type="Gene3D" id="2.180.10.10">
    <property type="entry name" value="RHS repeat-associated core"/>
    <property type="match status" value="1"/>
</dbReference>
<proteinExistence type="predicted"/>
<protein>
    <recommendedName>
        <fullName evidence="3">DUF4595 domain-containing protein</fullName>
    </recommendedName>
</protein>
<reference evidence="1 2" key="1">
    <citation type="submission" date="2022-10" db="EMBL/GenBank/DDBJ databases">
        <title>Chitinophaga nivalis PC15 sp. nov., isolated from Pyeongchang county, South Korea.</title>
        <authorList>
            <person name="Trinh H.N."/>
        </authorList>
    </citation>
    <scope>NUCLEOTIDE SEQUENCE [LARGE SCALE GENOMIC DNA]</scope>
    <source>
        <strain evidence="1 2">PC14</strain>
    </source>
</reference>
<gene>
    <name evidence="1" type="ORF">OL497_09385</name>
</gene>
<dbReference type="Proteomes" id="UP001207742">
    <property type="component" value="Unassembled WGS sequence"/>
</dbReference>
<evidence type="ECO:0008006" key="3">
    <source>
        <dbReference type="Google" id="ProtNLM"/>
    </source>
</evidence>
<dbReference type="EMBL" id="JAPDNS010000001">
    <property type="protein sequence ID" value="MCW3484105.1"/>
    <property type="molecule type" value="Genomic_DNA"/>
</dbReference>